<dbReference type="PROSITE" id="PS00083">
    <property type="entry name" value="INTRADIOL_DIOXYGENAS"/>
    <property type="match status" value="1"/>
</dbReference>
<dbReference type="InterPro" id="IPR015889">
    <property type="entry name" value="Intradiol_dOase_core"/>
</dbReference>
<protein>
    <submittedName>
        <fullName evidence="6">Protocatechuate 3,4-dioxygenase, beta subunit</fullName>
    </submittedName>
</protein>
<evidence type="ECO:0000256" key="2">
    <source>
        <dbReference type="ARBA" id="ARBA00022964"/>
    </source>
</evidence>
<dbReference type="RefSeq" id="WP_093276236.1">
    <property type="nucleotide sequence ID" value="NZ_FNOK01000061.1"/>
</dbReference>
<dbReference type="Gene3D" id="2.60.130.10">
    <property type="entry name" value="Aromatic compound dioxygenase"/>
    <property type="match status" value="1"/>
</dbReference>
<dbReference type="Pfam" id="PF12391">
    <property type="entry name" value="PCDO_beta_N"/>
    <property type="match status" value="1"/>
</dbReference>
<keyword evidence="7" id="KW-1185">Reference proteome</keyword>
<evidence type="ECO:0000313" key="6">
    <source>
        <dbReference type="EMBL" id="SDZ33811.1"/>
    </source>
</evidence>
<accession>A0A1H3S8D0</accession>
<reference evidence="7" key="1">
    <citation type="submission" date="2016-10" db="EMBL/GenBank/DDBJ databases">
        <authorList>
            <person name="Varghese N."/>
            <person name="Submissions S."/>
        </authorList>
    </citation>
    <scope>NUCLEOTIDE SEQUENCE [LARGE SCALE GENOMIC DNA]</scope>
    <source>
        <strain evidence="7">CGMCC 4.3530</strain>
    </source>
</reference>
<evidence type="ECO:0000256" key="1">
    <source>
        <dbReference type="ARBA" id="ARBA00007825"/>
    </source>
</evidence>
<evidence type="ECO:0000256" key="3">
    <source>
        <dbReference type="ARBA" id="ARBA00023002"/>
    </source>
</evidence>
<name>A0A1H3S8D0_9PSEU</name>
<dbReference type="InterPro" id="IPR024756">
    <property type="entry name" value="PCDO_beta_N"/>
</dbReference>
<dbReference type="PANTHER" id="PTHR33711:SF10">
    <property type="entry name" value="INTRADIOL RING-CLEAVAGE DIOXYGENASES DOMAIN-CONTAINING PROTEIN"/>
    <property type="match status" value="1"/>
</dbReference>
<sequence length="250" mass="28592">MTTHETRSPAGLILPEYGKDDQSHPALNTPEYRSSALRYPKQPLQYLPQYLTEITGPVLGQDRCGERDHDLTVQHDDEPLGERIIVSGRVLDSGGKPVPNTLVEIWQANSAGRYRHQGDRHPAPLDPNFSGTGRCMTDADGNYRFITIKPGAYPWRNHDNAWRPAHIHFSLFGQAFTQRLITQMYFPGDPLFYQDPIFNSVRDEQARERMISRFDLDTTVPEWALSYKFDIVLRGPASSVFEDEEEEDDD</sequence>
<dbReference type="CDD" id="cd03464">
    <property type="entry name" value="3_4-PCD_beta"/>
    <property type="match status" value="1"/>
</dbReference>
<feature type="domain" description="Intradiol ring-cleavage dioxygenases" evidence="5">
    <location>
        <begin position="86"/>
        <end position="114"/>
    </location>
</feature>
<dbReference type="AlphaFoldDB" id="A0A1H3S8D0"/>
<keyword evidence="2 6" id="KW-0223">Dioxygenase</keyword>
<comment type="similarity">
    <text evidence="1">Belongs to the intradiol ring-cleavage dioxygenase family.</text>
</comment>
<dbReference type="NCBIfam" id="TIGR02422">
    <property type="entry name" value="protocat_beta"/>
    <property type="match status" value="1"/>
</dbReference>
<dbReference type="OrthoDB" id="9805815at2"/>
<dbReference type="InterPro" id="IPR050770">
    <property type="entry name" value="Intradiol_RC_Dioxygenase"/>
</dbReference>
<evidence type="ECO:0000259" key="5">
    <source>
        <dbReference type="PROSITE" id="PS00083"/>
    </source>
</evidence>
<proteinExistence type="inferred from homology"/>
<dbReference type="GO" id="GO:0019619">
    <property type="term" value="P:3,4-dihydroxybenzoate catabolic process"/>
    <property type="evidence" value="ECO:0007669"/>
    <property type="project" value="InterPro"/>
</dbReference>
<dbReference type="GO" id="GO:0008199">
    <property type="term" value="F:ferric iron binding"/>
    <property type="evidence" value="ECO:0007669"/>
    <property type="project" value="InterPro"/>
</dbReference>
<dbReference type="STRING" id="418495.SAMN05216215_106120"/>
<evidence type="ECO:0000313" key="7">
    <source>
        <dbReference type="Proteomes" id="UP000199529"/>
    </source>
</evidence>
<organism evidence="6 7">
    <name type="scientific">Saccharopolyspora shandongensis</name>
    <dbReference type="NCBI Taxonomy" id="418495"/>
    <lineage>
        <taxon>Bacteria</taxon>
        <taxon>Bacillati</taxon>
        <taxon>Actinomycetota</taxon>
        <taxon>Actinomycetes</taxon>
        <taxon>Pseudonocardiales</taxon>
        <taxon>Pseudonocardiaceae</taxon>
        <taxon>Saccharopolyspora</taxon>
    </lineage>
</organism>
<gene>
    <name evidence="6" type="ORF">SAMN05216215_106120</name>
</gene>
<dbReference type="Pfam" id="PF00775">
    <property type="entry name" value="Dioxygenase_C"/>
    <property type="match status" value="1"/>
</dbReference>
<dbReference type="InterPro" id="IPR000627">
    <property type="entry name" value="Intradiol_dOase_C"/>
</dbReference>
<dbReference type="GO" id="GO:0018578">
    <property type="term" value="F:protocatechuate 3,4-dioxygenase activity"/>
    <property type="evidence" value="ECO:0007669"/>
    <property type="project" value="InterPro"/>
</dbReference>
<dbReference type="InterPro" id="IPR012785">
    <property type="entry name" value="Protocat_dOase_b"/>
</dbReference>
<feature type="region of interest" description="Disordered" evidence="4">
    <location>
        <begin position="1"/>
        <end position="25"/>
    </location>
</feature>
<dbReference type="SUPFAM" id="SSF49482">
    <property type="entry name" value="Aromatic compound dioxygenase"/>
    <property type="match status" value="1"/>
</dbReference>
<dbReference type="Proteomes" id="UP000199529">
    <property type="component" value="Unassembled WGS sequence"/>
</dbReference>
<evidence type="ECO:0000256" key="4">
    <source>
        <dbReference type="SAM" id="MobiDB-lite"/>
    </source>
</evidence>
<keyword evidence="3" id="KW-0560">Oxidoreductase</keyword>
<dbReference type="PANTHER" id="PTHR33711">
    <property type="entry name" value="DIOXYGENASE, PUTATIVE (AFU_ORTHOLOGUE AFUA_2G02910)-RELATED"/>
    <property type="match status" value="1"/>
</dbReference>
<dbReference type="EMBL" id="FNOK01000061">
    <property type="protein sequence ID" value="SDZ33811.1"/>
    <property type="molecule type" value="Genomic_DNA"/>
</dbReference>